<accession>A0A942DYZ0</accession>
<comment type="caution">
    <text evidence="1">The sequence shown here is derived from an EMBL/GenBank/DDBJ whole genome shotgun (WGS) entry which is preliminary data.</text>
</comment>
<keyword evidence="2" id="KW-1185">Reference proteome</keyword>
<evidence type="ECO:0000313" key="2">
    <source>
        <dbReference type="Proteomes" id="UP000680348"/>
    </source>
</evidence>
<organism evidence="1 2">
    <name type="scientific">Pseudaminobacter soli</name>
    <name type="common">ex Zhang et al. 2022</name>
    <dbReference type="NCBI Taxonomy" id="2831468"/>
    <lineage>
        <taxon>Bacteria</taxon>
        <taxon>Pseudomonadati</taxon>
        <taxon>Pseudomonadota</taxon>
        <taxon>Alphaproteobacteria</taxon>
        <taxon>Hyphomicrobiales</taxon>
        <taxon>Phyllobacteriaceae</taxon>
        <taxon>Pseudaminobacter</taxon>
    </lineage>
</organism>
<dbReference type="RefSeq" id="WP_188256336.1">
    <property type="nucleotide sequence ID" value="NZ_JABVCF010000010.1"/>
</dbReference>
<dbReference type="Pfam" id="PF11367">
    <property type="entry name" value="Tail_completion_gp17"/>
    <property type="match status" value="1"/>
</dbReference>
<dbReference type="InterPro" id="IPR021508">
    <property type="entry name" value="Gp17-like"/>
</dbReference>
<gene>
    <name evidence="1" type="ORF">KEU06_19490</name>
</gene>
<dbReference type="Proteomes" id="UP000680348">
    <property type="component" value="Unassembled WGS sequence"/>
</dbReference>
<dbReference type="InterPro" id="IPR053745">
    <property type="entry name" value="Viral_Tail_Comp_sf"/>
</dbReference>
<dbReference type="Gene3D" id="3.30.2000.30">
    <property type="match status" value="1"/>
</dbReference>
<evidence type="ECO:0000313" key="1">
    <source>
        <dbReference type="EMBL" id="MBS3650799.1"/>
    </source>
</evidence>
<dbReference type="AlphaFoldDB" id="A0A942DYZ0"/>
<name>A0A942DYZ0_9HYPH</name>
<sequence>MSAAIELQKAVVAALTSDNALVGLLGGAKVYDHAPPQASFPYITLGRTSLFDWSTGTESGEEQILTLHVWSKGQGKKQALEIIERAGEALRPDALALTGVHLVCFRQEYSEVRFDEDLSVYHGLLRFRALVEPNA</sequence>
<proteinExistence type="predicted"/>
<protein>
    <submittedName>
        <fullName evidence="1">DUF3168 domain-containing protein</fullName>
    </submittedName>
</protein>
<dbReference type="EMBL" id="JAGWCR010000010">
    <property type="protein sequence ID" value="MBS3650799.1"/>
    <property type="molecule type" value="Genomic_DNA"/>
</dbReference>
<reference evidence="1" key="1">
    <citation type="submission" date="2021-04" db="EMBL/GenBank/DDBJ databases">
        <title>Pseudaminobacter soli sp. nov., isolated from paddy soil contaminated by heavy metals.</title>
        <authorList>
            <person name="Zhang K."/>
        </authorList>
    </citation>
    <scope>NUCLEOTIDE SEQUENCE</scope>
    <source>
        <strain evidence="1">19-2017</strain>
    </source>
</reference>